<organism evidence="21 22">
    <name type="scientific">Rothia nasimurium</name>
    <dbReference type="NCBI Taxonomy" id="85336"/>
    <lineage>
        <taxon>Bacteria</taxon>
        <taxon>Bacillati</taxon>
        <taxon>Actinomycetota</taxon>
        <taxon>Actinomycetes</taxon>
        <taxon>Micrococcales</taxon>
        <taxon>Micrococcaceae</taxon>
        <taxon>Rothia</taxon>
    </lineage>
</organism>
<dbReference type="STRING" id="85336.A7979_07865"/>
<evidence type="ECO:0000256" key="9">
    <source>
        <dbReference type="ARBA" id="ARBA00022857"/>
    </source>
</evidence>
<dbReference type="UniPathway" id="UPA00051">
    <property type="reaction ID" value="UER00465"/>
</dbReference>
<evidence type="ECO:0000256" key="13">
    <source>
        <dbReference type="ARBA" id="ARBA00044930"/>
    </source>
</evidence>
<keyword evidence="8 18" id="KW-0791">Threonine biosynthesis</keyword>
<dbReference type="Gene3D" id="3.30.70.260">
    <property type="match status" value="1"/>
</dbReference>
<dbReference type="NCBIfam" id="NF004976">
    <property type="entry name" value="PRK06349.1"/>
    <property type="match status" value="1"/>
</dbReference>
<dbReference type="PANTHER" id="PTHR43331">
    <property type="entry name" value="HOMOSERINE DEHYDROGENASE"/>
    <property type="match status" value="1"/>
</dbReference>
<evidence type="ECO:0000256" key="5">
    <source>
        <dbReference type="ARBA" id="ARBA00013213"/>
    </source>
</evidence>
<proteinExistence type="inferred from homology"/>
<feature type="active site" description="Proton donor" evidence="16">
    <location>
        <position position="222"/>
    </location>
</feature>
<dbReference type="Gene3D" id="3.30.360.10">
    <property type="entry name" value="Dihydrodipicolinate Reductase, domain 2"/>
    <property type="match status" value="1"/>
</dbReference>
<comment type="catalytic activity">
    <reaction evidence="14">
        <text>L-homoserine + NADP(+) = L-aspartate 4-semialdehyde + NADPH + H(+)</text>
        <dbReference type="Rhea" id="RHEA:15761"/>
        <dbReference type="ChEBI" id="CHEBI:15378"/>
        <dbReference type="ChEBI" id="CHEBI:57476"/>
        <dbReference type="ChEBI" id="CHEBI:57783"/>
        <dbReference type="ChEBI" id="CHEBI:58349"/>
        <dbReference type="ChEBI" id="CHEBI:537519"/>
        <dbReference type="EC" id="1.1.1.3"/>
    </reaction>
    <physiologicalReaction direction="right-to-left" evidence="14">
        <dbReference type="Rhea" id="RHEA:15763"/>
    </physiologicalReaction>
</comment>
<evidence type="ECO:0000256" key="2">
    <source>
        <dbReference type="ARBA" id="ARBA00005056"/>
    </source>
</evidence>
<protein>
    <recommendedName>
        <fullName evidence="6 18">Homoserine dehydrogenase</fullName>
        <ecNumber evidence="5 18">1.1.1.3</ecNumber>
    </recommendedName>
</protein>
<dbReference type="RefSeq" id="WP_135011525.1">
    <property type="nucleotide sequence ID" value="NZ_JADGLK010000007.1"/>
</dbReference>
<evidence type="ECO:0000256" key="6">
    <source>
        <dbReference type="ARBA" id="ARBA00013376"/>
    </source>
</evidence>
<dbReference type="AlphaFoldDB" id="A0A4Y9F5F9"/>
<dbReference type="CDD" id="cd04881">
    <property type="entry name" value="ACT_HSDH-Hom"/>
    <property type="match status" value="1"/>
</dbReference>
<dbReference type="InterPro" id="IPR005106">
    <property type="entry name" value="Asp/hSer_DH_NAD-bd"/>
</dbReference>
<feature type="binding site" evidence="17">
    <location>
        <position position="122"/>
    </location>
    <ligand>
        <name>NADPH</name>
        <dbReference type="ChEBI" id="CHEBI:57783"/>
    </ligand>
</feature>
<evidence type="ECO:0000256" key="7">
    <source>
        <dbReference type="ARBA" id="ARBA00022605"/>
    </source>
</evidence>
<comment type="caution">
    <text evidence="21">The sequence shown here is derived from an EMBL/GenBank/DDBJ whole genome shotgun (WGS) entry which is preliminary data.</text>
</comment>
<dbReference type="FunFam" id="3.30.360.10:FF:000005">
    <property type="entry name" value="Homoserine dehydrogenase"/>
    <property type="match status" value="1"/>
</dbReference>
<dbReference type="EC" id="1.1.1.3" evidence="5 18"/>
<keyword evidence="11" id="KW-0915">Sodium</keyword>
<dbReference type="PIRSF" id="PIRSF000098">
    <property type="entry name" value="Homoser_dehydrog"/>
    <property type="match status" value="1"/>
</dbReference>
<evidence type="ECO:0000256" key="17">
    <source>
        <dbReference type="PIRSR" id="PIRSR000098-2"/>
    </source>
</evidence>
<dbReference type="InterPro" id="IPR002912">
    <property type="entry name" value="ACT_dom"/>
</dbReference>
<dbReference type="InterPro" id="IPR016204">
    <property type="entry name" value="HDH"/>
</dbReference>
<dbReference type="Proteomes" id="UP000297951">
    <property type="component" value="Unassembled WGS sequence"/>
</dbReference>
<dbReference type="EMBL" id="SPQC01000007">
    <property type="protein sequence ID" value="TFU23529.1"/>
    <property type="molecule type" value="Genomic_DNA"/>
</dbReference>
<comment type="catalytic activity">
    <reaction evidence="15">
        <text>L-homoserine + NAD(+) = L-aspartate 4-semialdehyde + NADH + H(+)</text>
        <dbReference type="Rhea" id="RHEA:15757"/>
        <dbReference type="ChEBI" id="CHEBI:15378"/>
        <dbReference type="ChEBI" id="CHEBI:57476"/>
        <dbReference type="ChEBI" id="CHEBI:57540"/>
        <dbReference type="ChEBI" id="CHEBI:57945"/>
        <dbReference type="ChEBI" id="CHEBI:537519"/>
        <dbReference type="EC" id="1.1.1.3"/>
    </reaction>
    <physiologicalReaction direction="right-to-left" evidence="15">
        <dbReference type="Rhea" id="RHEA:15759"/>
    </physiologicalReaction>
</comment>
<evidence type="ECO:0000259" key="20">
    <source>
        <dbReference type="PROSITE" id="PS51671"/>
    </source>
</evidence>
<evidence type="ECO:0000256" key="15">
    <source>
        <dbReference type="ARBA" id="ARBA00049031"/>
    </source>
</evidence>
<name>A0A4Y9F5F9_9MICC</name>
<dbReference type="SUPFAM" id="SSF55347">
    <property type="entry name" value="Glyceraldehyde-3-phosphate dehydrogenase-like, C-terminal domain"/>
    <property type="match status" value="1"/>
</dbReference>
<evidence type="ECO:0000256" key="12">
    <source>
        <dbReference type="ARBA" id="ARBA00023167"/>
    </source>
</evidence>
<feature type="binding site" evidence="17">
    <location>
        <begin position="28"/>
        <end position="35"/>
    </location>
    <ligand>
        <name>NADP(+)</name>
        <dbReference type="ChEBI" id="CHEBI:58349"/>
    </ligand>
</feature>
<evidence type="ECO:0000256" key="4">
    <source>
        <dbReference type="ARBA" id="ARBA00006753"/>
    </source>
</evidence>
<evidence type="ECO:0000256" key="1">
    <source>
        <dbReference type="ARBA" id="ARBA00001920"/>
    </source>
</evidence>
<keyword evidence="12 18" id="KW-0486">Methionine biosynthesis</keyword>
<dbReference type="PANTHER" id="PTHR43331:SF1">
    <property type="entry name" value="HOMOSERINE DEHYDROGENASE"/>
    <property type="match status" value="1"/>
</dbReference>
<dbReference type="Pfam" id="PF03447">
    <property type="entry name" value="NAD_binding_3"/>
    <property type="match status" value="1"/>
</dbReference>
<dbReference type="UniPathway" id="UPA00050">
    <property type="reaction ID" value="UER00063"/>
</dbReference>
<evidence type="ECO:0000256" key="8">
    <source>
        <dbReference type="ARBA" id="ARBA00022697"/>
    </source>
</evidence>
<dbReference type="Pfam" id="PF01842">
    <property type="entry name" value="ACT"/>
    <property type="match status" value="1"/>
</dbReference>
<accession>A0A4Y9F5F9</accession>
<sequence length="445" mass="46216">MVSVPPEPISHLRQETLLGNTTIKVALLGAGNVGSQVARMLTEDAESLQDRIGAPVELIGIAVRDTSAKRHYEAAPELYTTDAEALIDAADVVIELTGGIEPARTRILRALTAGKSVVSGNKALLAKHGVELAAAAAKSGAQLSYEAAVAGAIPILRPLRDSLAGDQITRVLGIMNGTTNYILDQMDTTGAQFTDALAEAQRLGYAEADPTADIEGHDAASKAAIVASLAFHSDFTIDDVHCEGITSITADDVAAAAADGYVIKLLAVCEKDGEGVNIRVNPTLVPRTHPLASVHGAFNAVFVQAENAGELMFYGPGAGGAPTASAVLGDFVSLSRRLVLGGPGIPESSFAQLTATPMNDVVSRYSVGIVVEDKLGVLANIARIFAEHGVSIETMRQAKGTGDGTSASIRIVTHRATDANLRKTMAVVDALDTVRDITSVIRVEG</sequence>
<comment type="pathway">
    <text evidence="2 18">Amino-acid biosynthesis; L-threonine biosynthesis; L-threonine from L-aspartate: step 3/5.</text>
</comment>
<dbReference type="Gene3D" id="3.40.50.720">
    <property type="entry name" value="NAD(P)-binding Rossmann-like Domain"/>
    <property type="match status" value="1"/>
</dbReference>
<dbReference type="SUPFAM" id="SSF55021">
    <property type="entry name" value="ACT-like"/>
    <property type="match status" value="1"/>
</dbReference>
<comment type="similarity">
    <text evidence="4 19">Belongs to the homoserine dehydrogenase family.</text>
</comment>
<evidence type="ECO:0000256" key="18">
    <source>
        <dbReference type="RuleBase" id="RU000579"/>
    </source>
</evidence>
<comment type="pathway">
    <text evidence="3 18">Amino-acid biosynthesis; L-methionine biosynthesis via de novo pathway; L-homoserine from L-aspartate: step 3/3.</text>
</comment>
<evidence type="ECO:0000256" key="19">
    <source>
        <dbReference type="RuleBase" id="RU004171"/>
    </source>
</evidence>
<dbReference type="InterPro" id="IPR045865">
    <property type="entry name" value="ACT-like_dom_sf"/>
</dbReference>
<dbReference type="GO" id="GO:0009088">
    <property type="term" value="P:threonine biosynthetic process"/>
    <property type="evidence" value="ECO:0007669"/>
    <property type="project" value="UniProtKB-UniPathway"/>
</dbReference>
<comment type="cofactor">
    <cofactor evidence="1">
        <name>a metal cation</name>
        <dbReference type="ChEBI" id="CHEBI:25213"/>
    </cofactor>
</comment>
<dbReference type="GO" id="GO:0009086">
    <property type="term" value="P:methionine biosynthetic process"/>
    <property type="evidence" value="ECO:0007669"/>
    <property type="project" value="UniProtKB-KW"/>
</dbReference>
<evidence type="ECO:0000313" key="21">
    <source>
        <dbReference type="EMBL" id="TFU23529.1"/>
    </source>
</evidence>
<dbReference type="GO" id="GO:0050661">
    <property type="term" value="F:NADP binding"/>
    <property type="evidence" value="ECO:0007669"/>
    <property type="project" value="InterPro"/>
</dbReference>
<dbReference type="OrthoDB" id="9808167at2"/>
<keyword evidence="10 18" id="KW-0560">Oxidoreductase</keyword>
<dbReference type="InterPro" id="IPR036291">
    <property type="entry name" value="NAD(P)-bd_dom_sf"/>
</dbReference>
<gene>
    <name evidence="21" type="ORF">E4U03_03080</name>
</gene>
<evidence type="ECO:0000256" key="16">
    <source>
        <dbReference type="PIRSR" id="PIRSR000098-1"/>
    </source>
</evidence>
<keyword evidence="7 18" id="KW-0028">Amino-acid biosynthesis</keyword>
<keyword evidence="9 17" id="KW-0521">NADP</keyword>
<feature type="binding site" evidence="17">
    <location>
        <position position="207"/>
    </location>
    <ligand>
        <name>L-homoserine</name>
        <dbReference type="ChEBI" id="CHEBI:57476"/>
    </ligand>
</feature>
<evidence type="ECO:0000256" key="10">
    <source>
        <dbReference type="ARBA" id="ARBA00023002"/>
    </source>
</evidence>
<comment type="function">
    <text evidence="13">Catalyzes the conversion of L-aspartate-beta-semialdehyde (L-Asa) to L-homoserine (L-Hse), the third step in the biosynthesis of threonine and methionine from aspartate.</text>
</comment>
<evidence type="ECO:0000313" key="22">
    <source>
        <dbReference type="Proteomes" id="UP000297951"/>
    </source>
</evidence>
<dbReference type="Pfam" id="PF00742">
    <property type="entry name" value="Homoserine_dh"/>
    <property type="match status" value="1"/>
</dbReference>
<dbReference type="PROSITE" id="PS51671">
    <property type="entry name" value="ACT"/>
    <property type="match status" value="1"/>
</dbReference>
<evidence type="ECO:0000256" key="14">
    <source>
        <dbReference type="ARBA" id="ARBA00048841"/>
    </source>
</evidence>
<evidence type="ECO:0000256" key="3">
    <source>
        <dbReference type="ARBA" id="ARBA00005062"/>
    </source>
</evidence>
<dbReference type="InterPro" id="IPR001342">
    <property type="entry name" value="HDH_cat"/>
</dbReference>
<dbReference type="SUPFAM" id="SSF51735">
    <property type="entry name" value="NAD(P)-binding Rossmann-fold domains"/>
    <property type="match status" value="1"/>
</dbReference>
<dbReference type="InterPro" id="IPR019811">
    <property type="entry name" value="HDH_CS"/>
</dbReference>
<feature type="domain" description="ACT" evidence="20">
    <location>
        <begin position="366"/>
        <end position="445"/>
    </location>
</feature>
<dbReference type="PROSITE" id="PS01042">
    <property type="entry name" value="HOMOSER_DHGENASE"/>
    <property type="match status" value="1"/>
</dbReference>
<evidence type="ECO:0000256" key="11">
    <source>
        <dbReference type="ARBA" id="ARBA00023053"/>
    </source>
</evidence>
<dbReference type="GO" id="GO:0004412">
    <property type="term" value="F:homoserine dehydrogenase activity"/>
    <property type="evidence" value="ECO:0007669"/>
    <property type="project" value="UniProtKB-EC"/>
</dbReference>
<reference evidence="21 22" key="1">
    <citation type="submission" date="2019-03" db="EMBL/GenBank/DDBJ databases">
        <title>Diversity of the mouse oral microbiome.</title>
        <authorList>
            <person name="Joseph S."/>
            <person name="Aduse-Opoku J."/>
            <person name="Curtis M."/>
            <person name="Wade W."/>
            <person name="Hashim A."/>
        </authorList>
    </citation>
    <scope>NUCLEOTIDE SEQUENCE [LARGE SCALE GENOMIC DNA]</scope>
    <source>
        <strain evidence="22">irhom_31</strain>
    </source>
</reference>